<gene>
    <name evidence="1" type="ORF">K3169_04935</name>
</gene>
<evidence type="ECO:0000313" key="2">
    <source>
        <dbReference type="Proteomes" id="UP001063228"/>
    </source>
</evidence>
<sequence>MARNGKPKVRVPDQFNVDEILKNAVSSIQLGVEDFVTSRDKPEQAARALSAARNIYAGVLLLFKYRIASLAATPEEAKALIYIPEAVLPHITGSGAIAWTPTPHPRNTINTNMIEARLKSLGIYHDWAALRPLRDCRNALEHLHPTHPVSGIQASIAALFPMLSKFITHELDELPGALLGDAWHTMLDTHDFFKSCQAQIHQEWTDLQYPLAAIEFMRDCRCRACYSSLLRPLQEDVDNAVTIDTSDFRLQCYACGQVEYVIPYLEGNFSDLHEDPFNQSDPEKIQECRLCLVLMYLTTDSSCHWCGQETQWPKCVTCEQPVPEHVTNVGGRMCDRCAEDDWRYGQQ</sequence>
<organism evidence="1 2">
    <name type="scientific">Pseudomonas phytophila</name>
    <dbReference type="NCBI Taxonomy" id="2867264"/>
    <lineage>
        <taxon>Bacteria</taxon>
        <taxon>Pseudomonadati</taxon>
        <taxon>Pseudomonadota</taxon>
        <taxon>Gammaproteobacteria</taxon>
        <taxon>Pseudomonadales</taxon>
        <taxon>Pseudomonadaceae</taxon>
        <taxon>Pseudomonas</taxon>
    </lineage>
</organism>
<proteinExistence type="predicted"/>
<dbReference type="RefSeq" id="WP_263270404.1">
    <property type="nucleotide sequence ID" value="NZ_CP081201.1"/>
</dbReference>
<name>A0ABY6FHX3_9PSED</name>
<protein>
    <submittedName>
        <fullName evidence="1">Uncharacterized protein</fullName>
    </submittedName>
</protein>
<keyword evidence="2" id="KW-1185">Reference proteome</keyword>
<dbReference type="EMBL" id="CP081201">
    <property type="protein sequence ID" value="UXZ97254.1"/>
    <property type="molecule type" value="Genomic_DNA"/>
</dbReference>
<evidence type="ECO:0000313" key="1">
    <source>
        <dbReference type="EMBL" id="UXZ97254.1"/>
    </source>
</evidence>
<accession>A0ABY6FHX3</accession>
<reference evidence="1" key="1">
    <citation type="submission" date="2021-08" db="EMBL/GenBank/DDBJ databases">
        <title>Complete genome sequence of Pseudomonas phytophila.</title>
        <authorList>
            <person name="Weir B.S."/>
            <person name="Templeton M.D."/>
            <person name="Arshed S."/>
            <person name="Andersen M.T."/>
            <person name="Jayaraman J."/>
        </authorList>
    </citation>
    <scope>NUCLEOTIDE SEQUENCE</scope>
    <source>
        <strain evidence="1">ICMP 23753</strain>
    </source>
</reference>
<dbReference type="Proteomes" id="UP001063228">
    <property type="component" value="Chromosome"/>
</dbReference>